<protein>
    <submittedName>
        <fullName evidence="7">Uncharacterized protein</fullName>
    </submittedName>
</protein>
<evidence type="ECO:0000259" key="5">
    <source>
        <dbReference type="Pfam" id="PF00931"/>
    </source>
</evidence>
<feature type="domain" description="Disease resistance protein winged helix" evidence="6">
    <location>
        <begin position="245"/>
        <end position="313"/>
    </location>
</feature>
<reference evidence="7 8" key="1">
    <citation type="submission" date="2017-09" db="EMBL/GenBank/DDBJ databases">
        <title>WGS assembly of Aquilegia coerulea Goldsmith.</title>
        <authorList>
            <person name="Hodges S."/>
            <person name="Kramer E."/>
            <person name="Nordborg M."/>
            <person name="Tomkins J."/>
            <person name="Borevitz J."/>
            <person name="Derieg N."/>
            <person name="Yan J."/>
            <person name="Mihaltcheva S."/>
            <person name="Hayes R.D."/>
            <person name="Rokhsar D."/>
        </authorList>
    </citation>
    <scope>NUCLEOTIDE SEQUENCE [LARGE SCALE GENOMIC DNA]</scope>
    <source>
        <strain evidence="8">cv. Goldsmith</strain>
    </source>
</reference>
<dbReference type="GO" id="GO:0006952">
    <property type="term" value="P:defense response"/>
    <property type="evidence" value="ECO:0007669"/>
    <property type="project" value="UniProtKB-KW"/>
</dbReference>
<dbReference type="SUPFAM" id="SSF52540">
    <property type="entry name" value="P-loop containing nucleoside triphosphate hydrolases"/>
    <property type="match status" value="1"/>
</dbReference>
<keyword evidence="2" id="KW-0677">Repeat</keyword>
<evidence type="ECO:0000256" key="4">
    <source>
        <dbReference type="ARBA" id="ARBA00022840"/>
    </source>
</evidence>
<dbReference type="InterPro" id="IPR002182">
    <property type="entry name" value="NB-ARC"/>
</dbReference>
<dbReference type="Proteomes" id="UP000230069">
    <property type="component" value="Unassembled WGS sequence"/>
</dbReference>
<dbReference type="Pfam" id="PF23559">
    <property type="entry name" value="WHD_DRP"/>
    <property type="match status" value="1"/>
</dbReference>
<dbReference type="SUPFAM" id="SSF52058">
    <property type="entry name" value="L domain-like"/>
    <property type="match status" value="1"/>
</dbReference>
<dbReference type="Gene3D" id="1.10.8.430">
    <property type="entry name" value="Helical domain of apoptotic protease-activating factors"/>
    <property type="match status" value="1"/>
</dbReference>
<evidence type="ECO:0000313" key="8">
    <source>
        <dbReference type="Proteomes" id="UP000230069"/>
    </source>
</evidence>
<dbReference type="GO" id="GO:0005524">
    <property type="term" value="F:ATP binding"/>
    <property type="evidence" value="ECO:0007669"/>
    <property type="project" value="UniProtKB-KW"/>
</dbReference>
<dbReference type="InterPro" id="IPR050905">
    <property type="entry name" value="Plant_NBS-LRR"/>
</dbReference>
<organism evidence="7 8">
    <name type="scientific">Aquilegia coerulea</name>
    <name type="common">Rocky mountain columbine</name>
    <dbReference type="NCBI Taxonomy" id="218851"/>
    <lineage>
        <taxon>Eukaryota</taxon>
        <taxon>Viridiplantae</taxon>
        <taxon>Streptophyta</taxon>
        <taxon>Embryophyta</taxon>
        <taxon>Tracheophyta</taxon>
        <taxon>Spermatophyta</taxon>
        <taxon>Magnoliopsida</taxon>
        <taxon>Ranunculales</taxon>
        <taxon>Ranunculaceae</taxon>
        <taxon>Thalictroideae</taxon>
        <taxon>Aquilegia</taxon>
    </lineage>
</organism>
<evidence type="ECO:0000256" key="3">
    <source>
        <dbReference type="ARBA" id="ARBA00022821"/>
    </source>
</evidence>
<keyword evidence="3" id="KW-0611">Plant defense</keyword>
<proteinExistence type="inferred from homology"/>
<dbReference type="Pfam" id="PF00931">
    <property type="entry name" value="NB-ARC"/>
    <property type="match status" value="1"/>
</dbReference>
<dbReference type="PRINTS" id="PR00364">
    <property type="entry name" value="DISEASERSIST"/>
</dbReference>
<keyword evidence="8" id="KW-1185">Reference proteome</keyword>
<dbReference type="PANTHER" id="PTHR33463">
    <property type="entry name" value="NB-ARC DOMAIN-CONTAINING PROTEIN-RELATED"/>
    <property type="match status" value="1"/>
</dbReference>
<comment type="similarity">
    <text evidence="1">Belongs to the disease resistance NB-LRR family.</text>
</comment>
<gene>
    <name evidence="7" type="ORF">AQUCO_06300033v1</name>
</gene>
<evidence type="ECO:0000313" key="7">
    <source>
        <dbReference type="EMBL" id="PIA29074.1"/>
    </source>
</evidence>
<dbReference type="AlphaFoldDB" id="A0A2G5CCT4"/>
<dbReference type="STRING" id="218851.A0A2G5CCT4"/>
<dbReference type="InParanoid" id="A0A2G5CCT4"/>
<feature type="domain" description="NB-ARC" evidence="5">
    <location>
        <begin position="5"/>
        <end position="158"/>
    </location>
</feature>
<accession>A0A2G5CCT4</accession>
<keyword evidence="4" id="KW-0547">Nucleotide-binding</keyword>
<dbReference type="OrthoDB" id="736010at2759"/>
<keyword evidence="4" id="KW-0067">ATP-binding</keyword>
<dbReference type="Gene3D" id="1.10.10.10">
    <property type="entry name" value="Winged helix-like DNA-binding domain superfamily/Winged helix DNA-binding domain"/>
    <property type="match status" value="1"/>
</dbReference>
<name>A0A2G5CCT4_AQUCA</name>
<dbReference type="InterPro" id="IPR027417">
    <property type="entry name" value="P-loop_NTPase"/>
</dbReference>
<dbReference type="Gene3D" id="3.80.10.10">
    <property type="entry name" value="Ribonuclease Inhibitor"/>
    <property type="match status" value="1"/>
</dbReference>
<evidence type="ECO:0000256" key="1">
    <source>
        <dbReference type="ARBA" id="ARBA00008894"/>
    </source>
</evidence>
<dbReference type="GO" id="GO:0043531">
    <property type="term" value="F:ADP binding"/>
    <property type="evidence" value="ECO:0007669"/>
    <property type="project" value="InterPro"/>
</dbReference>
<dbReference type="PANTHER" id="PTHR33463:SF204">
    <property type="entry name" value="NB-ARC DOMAIN-CONTAINING PROTEIN"/>
    <property type="match status" value="1"/>
</dbReference>
<dbReference type="InterPro" id="IPR032675">
    <property type="entry name" value="LRR_dom_sf"/>
</dbReference>
<dbReference type="EMBL" id="KZ305080">
    <property type="protein sequence ID" value="PIA29074.1"/>
    <property type="molecule type" value="Genomic_DNA"/>
</dbReference>
<dbReference type="InterPro" id="IPR058922">
    <property type="entry name" value="WHD_DRP"/>
</dbReference>
<dbReference type="InterPro" id="IPR036388">
    <property type="entry name" value="WH-like_DNA-bd_sf"/>
</dbReference>
<sequence length="498" mass="56948">MQILNNSKIGINGIYGNVGVGKTTVMRRIRDQLGATGIFDKIFWVTLSKDLSLYELQSDIARQMHLDLSMYEGVQFRAAQIFGGLKKINQFLIIFDNMCNKISLKELGVPRPKAENGCKIVVITRSIWICKDMNSDMIMEVQPLLQEEAWSLFVNKAGDVVHIPEIKPLAQAVVRNCCGLPIGLVSVGHAMRDEVSVDVWRKTSEYLQTPEVYFLENIVFKLLRFSYNRLSSDKVQNCFLYSAFFPEDYIFKPEELIRYWMAEKFIYRTGDIVAEIDEGFKILRELQDAIMLQMFTERGEVFFKMHASLWDLAIRILKPELCVKAALGLLELLTCFDPTTSPLCERGATIEPQAHSLKKWFDIISPFFSQIFALKFLDLSYSIIIELPPSLSELIELRVLFLHYCTRLKKIPCLKNLKKLRSLCLCGITITKLPQGMEGLVSLRSLDLSETTKLESIQAGMISSLSHLEELRFQGSGLCKMDSPLVANYLMEMRSLMY</sequence>
<dbReference type="InterPro" id="IPR042197">
    <property type="entry name" value="Apaf_helical"/>
</dbReference>
<evidence type="ECO:0000259" key="6">
    <source>
        <dbReference type="Pfam" id="PF23559"/>
    </source>
</evidence>
<evidence type="ECO:0000256" key="2">
    <source>
        <dbReference type="ARBA" id="ARBA00022737"/>
    </source>
</evidence>
<dbReference type="Gene3D" id="3.40.50.300">
    <property type="entry name" value="P-loop containing nucleotide triphosphate hydrolases"/>
    <property type="match status" value="1"/>
</dbReference>